<dbReference type="GO" id="GO:0000160">
    <property type="term" value="P:phosphorelay signal transduction system"/>
    <property type="evidence" value="ECO:0007669"/>
    <property type="project" value="InterPro"/>
</dbReference>
<feature type="domain" description="Response regulatory" evidence="4">
    <location>
        <begin position="10"/>
        <end position="126"/>
    </location>
</feature>
<dbReference type="SMART" id="SM00448">
    <property type="entry name" value="REC"/>
    <property type="match status" value="1"/>
</dbReference>
<proteinExistence type="predicted"/>
<dbReference type="InterPro" id="IPR011006">
    <property type="entry name" value="CheY-like_superfamily"/>
</dbReference>
<dbReference type="PANTHER" id="PTHR43214">
    <property type="entry name" value="TWO-COMPONENT RESPONSE REGULATOR"/>
    <property type="match status" value="1"/>
</dbReference>
<keyword evidence="1" id="KW-0597">Phosphoprotein</keyword>
<dbReference type="CDD" id="cd06170">
    <property type="entry name" value="LuxR_C_like"/>
    <property type="match status" value="1"/>
</dbReference>
<dbReference type="PRINTS" id="PR00038">
    <property type="entry name" value="HTHLUXR"/>
</dbReference>
<gene>
    <name evidence="5" type="ORF">MNBD_ACTINO02-1833</name>
</gene>
<dbReference type="Pfam" id="PF00072">
    <property type="entry name" value="Response_reg"/>
    <property type="match status" value="1"/>
</dbReference>
<dbReference type="InterPro" id="IPR039420">
    <property type="entry name" value="WalR-like"/>
</dbReference>
<accession>A0A3B0TCE7</accession>
<dbReference type="PROSITE" id="PS50043">
    <property type="entry name" value="HTH_LUXR_2"/>
    <property type="match status" value="1"/>
</dbReference>
<dbReference type="SUPFAM" id="SSF46894">
    <property type="entry name" value="C-terminal effector domain of the bipartite response regulators"/>
    <property type="match status" value="1"/>
</dbReference>
<organism evidence="5">
    <name type="scientific">hydrothermal vent metagenome</name>
    <dbReference type="NCBI Taxonomy" id="652676"/>
    <lineage>
        <taxon>unclassified sequences</taxon>
        <taxon>metagenomes</taxon>
        <taxon>ecological metagenomes</taxon>
    </lineage>
</organism>
<evidence type="ECO:0000259" key="3">
    <source>
        <dbReference type="PROSITE" id="PS50043"/>
    </source>
</evidence>
<dbReference type="SMART" id="SM00421">
    <property type="entry name" value="HTH_LUXR"/>
    <property type="match status" value="1"/>
</dbReference>
<reference evidence="5" key="1">
    <citation type="submission" date="2018-06" db="EMBL/GenBank/DDBJ databases">
        <authorList>
            <person name="Zhirakovskaya E."/>
        </authorList>
    </citation>
    <scope>NUCLEOTIDE SEQUENCE</scope>
</reference>
<dbReference type="InterPro" id="IPR000792">
    <property type="entry name" value="Tscrpt_reg_LuxR_C"/>
</dbReference>
<feature type="domain" description="HTH luxR-type" evidence="3">
    <location>
        <begin position="152"/>
        <end position="217"/>
    </location>
</feature>
<dbReference type="Pfam" id="PF00196">
    <property type="entry name" value="GerE"/>
    <property type="match status" value="1"/>
</dbReference>
<evidence type="ECO:0000256" key="1">
    <source>
        <dbReference type="ARBA" id="ARBA00022553"/>
    </source>
</evidence>
<dbReference type="AlphaFoldDB" id="A0A3B0TCE7"/>
<dbReference type="InterPro" id="IPR058245">
    <property type="entry name" value="NreC/VraR/RcsB-like_REC"/>
</dbReference>
<evidence type="ECO:0000313" key="5">
    <source>
        <dbReference type="EMBL" id="VAW09769.1"/>
    </source>
</evidence>
<evidence type="ECO:0000256" key="2">
    <source>
        <dbReference type="ARBA" id="ARBA00023125"/>
    </source>
</evidence>
<dbReference type="GO" id="GO:0003677">
    <property type="term" value="F:DNA binding"/>
    <property type="evidence" value="ECO:0007669"/>
    <property type="project" value="UniProtKB-KW"/>
</dbReference>
<name>A0A3B0TCE7_9ZZZZ</name>
<dbReference type="CDD" id="cd17535">
    <property type="entry name" value="REC_NarL-like"/>
    <property type="match status" value="1"/>
</dbReference>
<evidence type="ECO:0000259" key="4">
    <source>
        <dbReference type="PROSITE" id="PS50110"/>
    </source>
</evidence>
<dbReference type="GO" id="GO:0006355">
    <property type="term" value="P:regulation of DNA-templated transcription"/>
    <property type="evidence" value="ECO:0007669"/>
    <property type="project" value="InterPro"/>
</dbReference>
<protein>
    <submittedName>
        <fullName evidence="5">Two-component transcriptional response regulator, LuxR family</fullName>
    </submittedName>
</protein>
<dbReference type="InterPro" id="IPR001789">
    <property type="entry name" value="Sig_transdc_resp-reg_receiver"/>
</dbReference>
<dbReference type="PROSITE" id="PS50110">
    <property type="entry name" value="RESPONSE_REGULATORY"/>
    <property type="match status" value="1"/>
</dbReference>
<dbReference type="InterPro" id="IPR016032">
    <property type="entry name" value="Sig_transdc_resp-reg_C-effctor"/>
</dbReference>
<dbReference type="SUPFAM" id="SSF52172">
    <property type="entry name" value="CheY-like"/>
    <property type="match status" value="1"/>
</dbReference>
<keyword evidence="2" id="KW-0238">DNA-binding</keyword>
<dbReference type="EMBL" id="UOEK01000648">
    <property type="protein sequence ID" value="VAW09769.1"/>
    <property type="molecule type" value="Genomic_DNA"/>
</dbReference>
<dbReference type="Gene3D" id="3.40.50.2300">
    <property type="match status" value="1"/>
</dbReference>
<sequence length="225" mass="24576">MTETEPTPIRVVIVDDHALVREGTKELLVKHDDIDVVGTAADGLEALELITTIIPDVALVDIAMPRLSGIEVTKRVKASHPEVAVLILTVHDEMGYVRALINAGAAGYLLKDIGETELLESIRAVHAGESVLHPAIRRVVFESLSTDEDETEQEWENVLTDREMDVLQLAAQGRSNKQIASDLDVSPRTVQSHLAHMFEKLGVASRTEAVIQGLRKGLLDLDELG</sequence>
<dbReference type="PANTHER" id="PTHR43214:SF43">
    <property type="entry name" value="TWO-COMPONENT RESPONSE REGULATOR"/>
    <property type="match status" value="1"/>
</dbReference>
<dbReference type="PROSITE" id="PS00622">
    <property type="entry name" value="HTH_LUXR_1"/>
    <property type="match status" value="1"/>
</dbReference>